<dbReference type="RefSeq" id="WP_218475097.1">
    <property type="nucleotide sequence ID" value="NZ_BAABJN010000001.1"/>
</dbReference>
<dbReference type="EMBL" id="CP078145">
    <property type="protein sequence ID" value="QXN93235.1"/>
    <property type="molecule type" value="Genomic_DNA"/>
</dbReference>
<gene>
    <name evidence="2" type="ORF">KV110_09105</name>
</gene>
<evidence type="ECO:0000313" key="2">
    <source>
        <dbReference type="EMBL" id="QXN93235.1"/>
    </source>
</evidence>
<evidence type="ECO:0000259" key="1">
    <source>
        <dbReference type="Pfam" id="PF01156"/>
    </source>
</evidence>
<protein>
    <submittedName>
        <fullName evidence="2">Nucleoside hydrolase</fullName>
    </submittedName>
</protein>
<organism evidence="2 3">
    <name type="scientific">Nocardia iowensis</name>
    <dbReference type="NCBI Taxonomy" id="204891"/>
    <lineage>
        <taxon>Bacteria</taxon>
        <taxon>Bacillati</taxon>
        <taxon>Actinomycetota</taxon>
        <taxon>Actinomycetes</taxon>
        <taxon>Mycobacteriales</taxon>
        <taxon>Nocardiaceae</taxon>
        <taxon>Nocardia</taxon>
    </lineage>
</organism>
<dbReference type="GO" id="GO:0016787">
    <property type="term" value="F:hydrolase activity"/>
    <property type="evidence" value="ECO:0007669"/>
    <property type="project" value="UniProtKB-KW"/>
</dbReference>
<proteinExistence type="predicted"/>
<dbReference type="InterPro" id="IPR001910">
    <property type="entry name" value="Inosine/uridine_hydrolase_dom"/>
</dbReference>
<feature type="domain" description="Inosine/uridine-preferring nucleoside hydrolase" evidence="1">
    <location>
        <begin position="43"/>
        <end position="283"/>
    </location>
</feature>
<accession>A0ABX8RUD2</accession>
<name>A0ABX8RUD2_NOCIO</name>
<dbReference type="Pfam" id="PF01156">
    <property type="entry name" value="IU_nuc_hydro"/>
    <property type="match status" value="1"/>
</dbReference>
<dbReference type="Proteomes" id="UP000694257">
    <property type="component" value="Chromosome"/>
</dbReference>
<keyword evidence="3" id="KW-1185">Reference proteome</keyword>
<evidence type="ECO:0000313" key="3">
    <source>
        <dbReference type="Proteomes" id="UP000694257"/>
    </source>
</evidence>
<keyword evidence="2" id="KW-0378">Hydrolase</keyword>
<sequence length="337" mass="36104">MTDGTGFASDSLSNVRLGSHLGVLPDDLLSRLPSWPEPSTMPLILDSDIGSEPDDALALAVAAGLPSLSLVIASNEHDGQRARFARHLLDLMGRTDVPVVSGIDLGNRSAWAAEGIVPEYVSAQPTDVAGAVLQVLHRYDSQIGWVGLGPLSNLAALLTTDHDACAQLCVTQQEAALRVDLEGPGQNIALDLPAARTVLSAGLLPWVVPTELTLNVLNQITEGTTEYKVIAHSDDPAHILLRTHINQWFDEEVPSFSLNGLSTLALAVGMPFVTALPADIALNEAGRIQSGDNAAYMATSIDYSNFRKWLVDRLERITSVSHHHPAADYDPHTRRGE</sequence>
<reference evidence="2 3" key="1">
    <citation type="submission" date="2021-07" db="EMBL/GenBank/DDBJ databases">
        <title>Whole Genome Sequence of Nocardia Iowensis.</title>
        <authorList>
            <person name="Lamm A."/>
            <person name="Collins-Fairclough A.M."/>
            <person name="Bunk B."/>
            <person name="Sproer C."/>
        </authorList>
    </citation>
    <scope>NUCLEOTIDE SEQUENCE [LARGE SCALE GENOMIC DNA]</scope>
    <source>
        <strain evidence="2 3">NRRL 5646</strain>
    </source>
</reference>